<dbReference type="Pfam" id="PF03308">
    <property type="entry name" value="MeaB"/>
    <property type="match status" value="1"/>
</dbReference>
<evidence type="ECO:0008006" key="7">
    <source>
        <dbReference type="Google" id="ProtNLM"/>
    </source>
</evidence>
<dbReference type="AlphaFoldDB" id="A0A381QMR5"/>
<dbReference type="Gene3D" id="3.40.50.300">
    <property type="entry name" value="P-loop containing nucleotide triphosphate hydrolases"/>
    <property type="match status" value="1"/>
</dbReference>
<reference evidence="6" key="1">
    <citation type="submission" date="2018-05" db="EMBL/GenBank/DDBJ databases">
        <authorList>
            <person name="Lanie J.A."/>
            <person name="Ng W.-L."/>
            <person name="Kazmierczak K.M."/>
            <person name="Andrzejewski T.M."/>
            <person name="Davidsen T.M."/>
            <person name="Wayne K.J."/>
            <person name="Tettelin H."/>
            <person name="Glass J.I."/>
            <person name="Rusch D."/>
            <person name="Podicherti R."/>
            <person name="Tsui H.-C.T."/>
            <person name="Winkler M.E."/>
        </authorList>
    </citation>
    <scope>NUCLEOTIDE SEQUENCE</scope>
</reference>
<evidence type="ECO:0000256" key="3">
    <source>
        <dbReference type="ARBA" id="ARBA00022801"/>
    </source>
</evidence>
<evidence type="ECO:0000256" key="2">
    <source>
        <dbReference type="ARBA" id="ARBA00022741"/>
    </source>
</evidence>
<dbReference type="PANTHER" id="PTHR43087:SF1">
    <property type="entry name" value="LAO_AO TRANSPORT SYSTEM ATPASE"/>
    <property type="match status" value="1"/>
</dbReference>
<evidence type="ECO:0000256" key="5">
    <source>
        <dbReference type="ARBA" id="ARBA00023186"/>
    </source>
</evidence>
<accession>A0A381QMR5</accession>
<proteinExistence type="inferred from homology"/>
<sequence>MPESLIPGIVAGETGAVAKAITLIENGDPVQDQFFSELYNQNTDVLRVGITGPPGAGKSTLVNELIDTCLSNKKTVGVIAVDPTSPFTGGALLGDRVRMNKYTWDERVFIRSMGSRGDRGGLARKAQDAGDVLAASGKDMIIFETVGVGQGEYDVAKAADLTIVVLVPESGDEIQLMKAGLIEIADLFVINKSDREGANRLASLLKNILHNFSSHGKPEPPVFTTTATQGQGIPELYLGLMNLTGEMELSGQLETRRLERYKSRISDLIRERLEDEFWTAEKSAILEQAARSLDTVSGAPVDIANKLLKNRTVHD</sequence>
<dbReference type="NCBIfam" id="TIGR00750">
    <property type="entry name" value="lao"/>
    <property type="match status" value="1"/>
</dbReference>
<dbReference type="PANTHER" id="PTHR43087">
    <property type="entry name" value="LYSINE/ARGININE/ORNITHINE TRANSPORT SYSTEM KINASE"/>
    <property type="match status" value="1"/>
</dbReference>
<dbReference type="GO" id="GO:0005525">
    <property type="term" value="F:GTP binding"/>
    <property type="evidence" value="ECO:0007669"/>
    <property type="project" value="UniProtKB-KW"/>
</dbReference>
<dbReference type="SUPFAM" id="SSF52540">
    <property type="entry name" value="P-loop containing nucleoside triphosphate hydrolases"/>
    <property type="match status" value="1"/>
</dbReference>
<dbReference type="CDD" id="cd03114">
    <property type="entry name" value="MMAA-like"/>
    <property type="match status" value="1"/>
</dbReference>
<keyword evidence="5" id="KW-0143">Chaperone</keyword>
<evidence type="ECO:0000313" key="6">
    <source>
        <dbReference type="EMBL" id="SUZ80666.1"/>
    </source>
</evidence>
<dbReference type="EMBL" id="UINC01001437">
    <property type="protein sequence ID" value="SUZ80666.1"/>
    <property type="molecule type" value="Genomic_DNA"/>
</dbReference>
<keyword evidence="2" id="KW-0547">Nucleotide-binding</keyword>
<evidence type="ECO:0000256" key="1">
    <source>
        <dbReference type="ARBA" id="ARBA00009625"/>
    </source>
</evidence>
<dbReference type="InterPro" id="IPR052040">
    <property type="entry name" value="GTPase/Isobutyryl-CoA_mutase"/>
</dbReference>
<evidence type="ECO:0000256" key="4">
    <source>
        <dbReference type="ARBA" id="ARBA00023134"/>
    </source>
</evidence>
<dbReference type="GO" id="GO:0003924">
    <property type="term" value="F:GTPase activity"/>
    <property type="evidence" value="ECO:0007669"/>
    <property type="project" value="InterPro"/>
</dbReference>
<organism evidence="6">
    <name type="scientific">marine metagenome</name>
    <dbReference type="NCBI Taxonomy" id="408172"/>
    <lineage>
        <taxon>unclassified sequences</taxon>
        <taxon>metagenomes</taxon>
        <taxon>ecological metagenomes</taxon>
    </lineage>
</organism>
<gene>
    <name evidence="6" type="ORF">METZ01_LOCUS33520</name>
</gene>
<keyword evidence="4" id="KW-0342">GTP-binding</keyword>
<name>A0A381QMR5_9ZZZZ</name>
<dbReference type="InterPro" id="IPR027417">
    <property type="entry name" value="P-loop_NTPase"/>
</dbReference>
<comment type="similarity">
    <text evidence="1">Belongs to the SIMIBI class G3E GTPase family. ArgK/MeaB subfamily.</text>
</comment>
<protein>
    <recommendedName>
        <fullName evidence="7">AAA+ ATPase domain-containing protein</fullName>
    </recommendedName>
</protein>
<dbReference type="InterPro" id="IPR005129">
    <property type="entry name" value="GTPase_ArgK"/>
</dbReference>
<keyword evidence="3" id="KW-0378">Hydrolase</keyword>